<accession>A0ABR7JS71</accession>
<keyword evidence="4 8" id="KW-1003">Cell membrane</keyword>
<evidence type="ECO:0000256" key="4">
    <source>
        <dbReference type="ARBA" id="ARBA00022475"/>
    </source>
</evidence>
<comment type="subcellular location">
    <subcellularLocation>
        <location evidence="1">Cell membrane</location>
        <topology evidence="1">Multi-pass membrane protein</topology>
    </subcellularLocation>
</comment>
<keyword evidence="11" id="KW-1185">Reference proteome</keyword>
<comment type="function">
    <text evidence="8">Probably a riboflavin-binding protein that interacts with the energy-coupling factor (ECF) ABC-transporter complex.</text>
</comment>
<sequence>MQGTIKKNKSISVKTLAKIGILAAVAYILMFISVPLPIFPSFLKLDVSDIPAIFGGMAMGPLAGFIIALIKNLLQIGATFTGGVGEIANAIIGGTYVVIISYVYKKRSNLKGVLIGSLLGIIGMTAMGCLANYFVVTPIYGQVFGSLDAIIAMGSAINPRIHDLFTFVIWVYAPFNIIKSSIITICILPLYKKMNKLLKK</sequence>
<reference evidence="10 11" key="1">
    <citation type="submission" date="2020-08" db="EMBL/GenBank/DDBJ databases">
        <authorList>
            <person name="Liu C."/>
            <person name="Sun Q."/>
        </authorList>
    </citation>
    <scope>NUCLEOTIDE SEQUENCE [LARGE SCALE GENOMIC DNA]</scope>
    <source>
        <strain evidence="10 11">NSJ-18</strain>
    </source>
</reference>
<comment type="similarity">
    <text evidence="2 8">Belongs to the prokaryotic riboflavin transporter (P-RFT) (TC 2.A.87) family.</text>
</comment>
<dbReference type="Proteomes" id="UP000609849">
    <property type="component" value="Unassembled WGS sequence"/>
</dbReference>
<feature type="transmembrane region" description="Helical" evidence="9">
    <location>
        <begin position="86"/>
        <end position="104"/>
    </location>
</feature>
<dbReference type="EMBL" id="JACRWE010000007">
    <property type="protein sequence ID" value="MBC5997770.1"/>
    <property type="molecule type" value="Genomic_DNA"/>
</dbReference>
<dbReference type="RefSeq" id="WP_153972467.1">
    <property type="nucleotide sequence ID" value="NZ_JACRWE010000007.1"/>
</dbReference>
<feature type="transmembrane region" description="Helical" evidence="9">
    <location>
        <begin position="143"/>
        <end position="161"/>
    </location>
</feature>
<protein>
    <recommendedName>
        <fullName evidence="8">Riboflavin transporter</fullName>
    </recommendedName>
</protein>
<name>A0ABR7JS71_9FIRM</name>
<keyword evidence="3 8" id="KW-0813">Transport</keyword>
<keyword evidence="5 9" id="KW-0812">Transmembrane</keyword>
<evidence type="ECO:0000256" key="9">
    <source>
        <dbReference type="SAM" id="Phobius"/>
    </source>
</evidence>
<evidence type="ECO:0000256" key="5">
    <source>
        <dbReference type="ARBA" id="ARBA00022692"/>
    </source>
</evidence>
<keyword evidence="6 9" id="KW-1133">Transmembrane helix</keyword>
<evidence type="ECO:0000256" key="6">
    <source>
        <dbReference type="ARBA" id="ARBA00022989"/>
    </source>
</evidence>
<evidence type="ECO:0000256" key="2">
    <source>
        <dbReference type="ARBA" id="ARBA00005540"/>
    </source>
</evidence>
<evidence type="ECO:0000256" key="3">
    <source>
        <dbReference type="ARBA" id="ARBA00022448"/>
    </source>
</evidence>
<dbReference type="InterPro" id="IPR024529">
    <property type="entry name" value="ECF_trnsprt_substrate-spec"/>
</dbReference>
<dbReference type="PANTHER" id="PTHR38438">
    <property type="entry name" value="RIBOFLAVIN TRANSPORTER RIBU"/>
    <property type="match status" value="1"/>
</dbReference>
<dbReference type="Pfam" id="PF12822">
    <property type="entry name" value="ECF_trnsprt"/>
    <property type="match status" value="1"/>
</dbReference>
<gene>
    <name evidence="10" type="ORF">H8923_13480</name>
</gene>
<evidence type="ECO:0000256" key="1">
    <source>
        <dbReference type="ARBA" id="ARBA00004651"/>
    </source>
</evidence>
<proteinExistence type="inferred from homology"/>
<comment type="caution">
    <text evidence="10">The sequence shown here is derived from an EMBL/GenBank/DDBJ whole genome shotgun (WGS) entry which is preliminary data.</text>
</comment>
<dbReference type="PIRSF" id="PIRSF037778">
    <property type="entry name" value="UCP037778_transp_RibU"/>
    <property type="match status" value="1"/>
</dbReference>
<feature type="transmembrane region" description="Helical" evidence="9">
    <location>
        <begin position="52"/>
        <end position="74"/>
    </location>
</feature>
<feature type="transmembrane region" description="Helical" evidence="9">
    <location>
        <begin position="167"/>
        <end position="191"/>
    </location>
</feature>
<evidence type="ECO:0000313" key="11">
    <source>
        <dbReference type="Proteomes" id="UP000609849"/>
    </source>
</evidence>
<evidence type="ECO:0000256" key="7">
    <source>
        <dbReference type="ARBA" id="ARBA00023136"/>
    </source>
</evidence>
<evidence type="ECO:0000256" key="8">
    <source>
        <dbReference type="PIRNR" id="PIRNR037778"/>
    </source>
</evidence>
<feature type="transmembrane region" description="Helical" evidence="9">
    <location>
        <begin position="110"/>
        <end position="136"/>
    </location>
</feature>
<dbReference type="PANTHER" id="PTHR38438:SF1">
    <property type="entry name" value="RIBOFLAVIN TRANSPORTER RIBU"/>
    <property type="match status" value="1"/>
</dbReference>
<organism evidence="10 11">
    <name type="scientific">Romboutsia faecis</name>
    <dbReference type="NCBI Taxonomy" id="2764597"/>
    <lineage>
        <taxon>Bacteria</taxon>
        <taxon>Bacillati</taxon>
        <taxon>Bacillota</taxon>
        <taxon>Clostridia</taxon>
        <taxon>Peptostreptococcales</taxon>
        <taxon>Peptostreptococcaceae</taxon>
        <taxon>Romboutsia</taxon>
    </lineage>
</organism>
<feature type="transmembrane region" description="Helical" evidence="9">
    <location>
        <begin position="21"/>
        <end position="40"/>
    </location>
</feature>
<dbReference type="Gene3D" id="1.10.1760.20">
    <property type="match status" value="1"/>
</dbReference>
<evidence type="ECO:0000313" key="10">
    <source>
        <dbReference type="EMBL" id="MBC5997770.1"/>
    </source>
</evidence>
<keyword evidence="7 8" id="KW-0472">Membrane</keyword>
<dbReference type="InterPro" id="IPR025720">
    <property type="entry name" value="RibU"/>
</dbReference>